<dbReference type="OrthoDB" id="9451254at2759"/>
<dbReference type="GO" id="GO:0001817">
    <property type="term" value="P:regulation of cytokine production"/>
    <property type="evidence" value="ECO:0007669"/>
    <property type="project" value="TreeGrafter"/>
</dbReference>
<keyword evidence="4" id="KW-0479">Metal-binding</keyword>
<dbReference type="Pfam" id="PF01352">
    <property type="entry name" value="KRAB"/>
    <property type="match status" value="1"/>
</dbReference>
<dbReference type="FunFam" id="3.30.160.60:FF:000812">
    <property type="entry name" value="zinc finger protein 23 isoform X2"/>
    <property type="match status" value="2"/>
</dbReference>
<feature type="domain" description="C2H2-type" evidence="14">
    <location>
        <begin position="487"/>
        <end position="514"/>
    </location>
</feature>
<keyword evidence="9" id="KW-0238">DNA-binding</keyword>
<reference evidence="16" key="1">
    <citation type="submission" date="2017-08" db="EMBL/GenBank/DDBJ databases">
        <title>Assembly of the North American Bullfrog Genome.</title>
        <authorList>
            <person name="Warren R.L."/>
            <person name="Vandervalk B.P."/>
            <person name="Kucuk E."/>
            <person name="Birol I."/>
            <person name="Helbing C."/>
            <person name="Pandoh P."/>
            <person name="Behsaz B."/>
            <person name="Mohamadi H."/>
            <person name="Chu J."/>
            <person name="Jackman S."/>
            <person name="Hammond S.A."/>
            <person name="Veldhoen N."/>
            <person name="Kirk H."/>
            <person name="Zhao Y."/>
            <person name="Coope R."/>
            <person name="Pleasance S."/>
            <person name="Moore R."/>
            <person name="Holt R."/>
        </authorList>
    </citation>
    <scope>NUCLEOTIDE SEQUENCE</scope>
    <source>
        <strain evidence="16">Bruno</strain>
        <tissue evidence="16">Liver</tissue>
    </source>
</reference>
<evidence type="ECO:0000256" key="6">
    <source>
        <dbReference type="ARBA" id="ARBA00022771"/>
    </source>
</evidence>
<dbReference type="FunFam" id="3.30.160.60:FF:001119">
    <property type="entry name" value="zinc finger protein 408"/>
    <property type="match status" value="1"/>
</dbReference>
<evidence type="ECO:0000256" key="2">
    <source>
        <dbReference type="ARBA" id="ARBA00004123"/>
    </source>
</evidence>
<dbReference type="PANTHER" id="PTHR24399:SF76">
    <property type="entry name" value="GASTRULA ZINC FINGER PROTEIN XLCGF46.1 ISOFORM X1"/>
    <property type="match status" value="1"/>
</dbReference>
<keyword evidence="6 12" id="KW-0863">Zinc-finger</keyword>
<dbReference type="FunFam" id="3.30.160.60:FF:000710">
    <property type="entry name" value="Zinc finger protein 768"/>
    <property type="match status" value="1"/>
</dbReference>
<evidence type="ECO:0000256" key="8">
    <source>
        <dbReference type="ARBA" id="ARBA00023015"/>
    </source>
</evidence>
<dbReference type="PROSITE" id="PS50805">
    <property type="entry name" value="KRAB"/>
    <property type="match status" value="1"/>
</dbReference>
<dbReference type="Pfam" id="PF00096">
    <property type="entry name" value="zf-C2H2"/>
    <property type="match status" value="9"/>
</dbReference>
<dbReference type="FunFam" id="3.30.160.60:FF:002343">
    <property type="entry name" value="Zinc finger protein 33A"/>
    <property type="match status" value="1"/>
</dbReference>
<keyword evidence="11" id="KW-0539">Nucleus</keyword>
<feature type="region of interest" description="Disordered" evidence="13">
    <location>
        <begin position="320"/>
        <end position="342"/>
    </location>
</feature>
<dbReference type="EMBL" id="KV943730">
    <property type="protein sequence ID" value="PIO25786.1"/>
    <property type="molecule type" value="Genomic_DNA"/>
</dbReference>
<dbReference type="GO" id="GO:0000978">
    <property type="term" value="F:RNA polymerase II cis-regulatory region sequence-specific DNA binding"/>
    <property type="evidence" value="ECO:0007669"/>
    <property type="project" value="TreeGrafter"/>
</dbReference>
<comment type="subcellular location">
    <subcellularLocation>
        <location evidence="2">Nucleus</location>
    </subcellularLocation>
</comment>
<evidence type="ECO:0000256" key="7">
    <source>
        <dbReference type="ARBA" id="ARBA00022833"/>
    </source>
</evidence>
<protein>
    <submittedName>
        <fullName evidence="16">Uncharacterized protein</fullName>
    </submittedName>
</protein>
<dbReference type="InterPro" id="IPR036051">
    <property type="entry name" value="KRAB_dom_sf"/>
</dbReference>
<proteinExistence type="inferred from homology"/>
<feature type="region of interest" description="Disordered" evidence="13">
    <location>
        <begin position="253"/>
        <end position="288"/>
    </location>
</feature>
<dbReference type="CDD" id="cd07765">
    <property type="entry name" value="KRAB_A-box"/>
    <property type="match status" value="1"/>
</dbReference>
<dbReference type="FunFam" id="3.30.160.60:FF:000100">
    <property type="entry name" value="Zinc finger 45-like"/>
    <property type="match status" value="2"/>
</dbReference>
<dbReference type="AlphaFoldDB" id="A0A2G9RD09"/>
<evidence type="ECO:0000313" key="16">
    <source>
        <dbReference type="EMBL" id="PIO25786.1"/>
    </source>
</evidence>
<evidence type="ECO:0000256" key="12">
    <source>
        <dbReference type="PROSITE-ProRule" id="PRU00042"/>
    </source>
</evidence>
<evidence type="ECO:0000256" key="10">
    <source>
        <dbReference type="ARBA" id="ARBA00023163"/>
    </source>
</evidence>
<feature type="domain" description="C2H2-type" evidence="14">
    <location>
        <begin position="571"/>
        <end position="598"/>
    </location>
</feature>
<keyword evidence="10" id="KW-0804">Transcription</keyword>
<gene>
    <name evidence="16" type="ORF">AB205_0164030</name>
</gene>
<keyword evidence="8" id="KW-0805">Transcription regulation</keyword>
<evidence type="ECO:0000256" key="1">
    <source>
        <dbReference type="ARBA" id="ARBA00003767"/>
    </source>
</evidence>
<evidence type="ECO:0000256" key="3">
    <source>
        <dbReference type="ARBA" id="ARBA00006991"/>
    </source>
</evidence>
<feature type="domain" description="C2H2-type" evidence="14">
    <location>
        <begin position="401"/>
        <end position="428"/>
    </location>
</feature>
<dbReference type="SMART" id="SM00355">
    <property type="entry name" value="ZnF_C2H2"/>
    <property type="match status" value="10"/>
</dbReference>
<dbReference type="InterPro" id="IPR001909">
    <property type="entry name" value="KRAB"/>
</dbReference>
<feature type="domain" description="C2H2-type" evidence="14">
    <location>
        <begin position="431"/>
        <end position="458"/>
    </location>
</feature>
<feature type="domain" description="C2H2-type" evidence="14">
    <location>
        <begin position="599"/>
        <end position="626"/>
    </location>
</feature>
<keyword evidence="5" id="KW-0677">Repeat</keyword>
<keyword evidence="7" id="KW-0862">Zinc</keyword>
<evidence type="ECO:0000256" key="5">
    <source>
        <dbReference type="ARBA" id="ARBA00022737"/>
    </source>
</evidence>
<feature type="domain" description="C2H2-type" evidence="14">
    <location>
        <begin position="459"/>
        <end position="486"/>
    </location>
</feature>
<evidence type="ECO:0000256" key="13">
    <source>
        <dbReference type="SAM" id="MobiDB-lite"/>
    </source>
</evidence>
<dbReference type="GO" id="GO:0001227">
    <property type="term" value="F:DNA-binding transcription repressor activity, RNA polymerase II-specific"/>
    <property type="evidence" value="ECO:0007669"/>
    <property type="project" value="TreeGrafter"/>
</dbReference>
<feature type="domain" description="C2H2-type" evidence="14">
    <location>
        <begin position="543"/>
        <end position="570"/>
    </location>
</feature>
<dbReference type="GO" id="GO:0005654">
    <property type="term" value="C:nucleoplasm"/>
    <property type="evidence" value="ECO:0007669"/>
    <property type="project" value="TreeGrafter"/>
</dbReference>
<dbReference type="SUPFAM" id="SSF109640">
    <property type="entry name" value="KRAB domain (Kruppel-associated box)"/>
    <property type="match status" value="1"/>
</dbReference>
<name>A0A2G9RD09_AQUCT</name>
<evidence type="ECO:0000256" key="9">
    <source>
        <dbReference type="ARBA" id="ARBA00023125"/>
    </source>
</evidence>
<organism evidence="16">
    <name type="scientific">Aquarana catesbeiana</name>
    <name type="common">American bullfrog</name>
    <name type="synonym">Rana catesbeiana</name>
    <dbReference type="NCBI Taxonomy" id="8400"/>
    <lineage>
        <taxon>Eukaryota</taxon>
        <taxon>Metazoa</taxon>
        <taxon>Chordata</taxon>
        <taxon>Craniata</taxon>
        <taxon>Vertebrata</taxon>
        <taxon>Euteleostomi</taxon>
        <taxon>Amphibia</taxon>
        <taxon>Batrachia</taxon>
        <taxon>Anura</taxon>
        <taxon>Neobatrachia</taxon>
        <taxon>Ranoidea</taxon>
        <taxon>Ranidae</taxon>
        <taxon>Aquarana</taxon>
    </lineage>
</organism>
<feature type="region of interest" description="Disordered" evidence="13">
    <location>
        <begin position="1"/>
        <end position="23"/>
    </location>
</feature>
<dbReference type="FunFam" id="3.30.160.60:FF:000151">
    <property type="entry name" value="Zinc finger and SCAN domain-containing 21"/>
    <property type="match status" value="1"/>
</dbReference>
<feature type="domain" description="C2H2-type" evidence="14">
    <location>
        <begin position="373"/>
        <end position="400"/>
    </location>
</feature>
<feature type="domain" description="KRAB" evidence="15">
    <location>
        <begin position="172"/>
        <end position="252"/>
    </location>
</feature>
<evidence type="ECO:0000259" key="14">
    <source>
        <dbReference type="PROSITE" id="PS50157"/>
    </source>
</evidence>
<feature type="compositionally biased region" description="Polar residues" evidence="13">
    <location>
        <begin position="1"/>
        <end position="10"/>
    </location>
</feature>
<dbReference type="PROSITE" id="PS00028">
    <property type="entry name" value="ZINC_FINGER_C2H2_1"/>
    <property type="match status" value="8"/>
</dbReference>
<dbReference type="Gene3D" id="3.30.160.60">
    <property type="entry name" value="Classic Zinc Finger"/>
    <property type="match status" value="10"/>
</dbReference>
<evidence type="ECO:0000259" key="15">
    <source>
        <dbReference type="PROSITE" id="PS50805"/>
    </source>
</evidence>
<sequence length="629" mass="70623">MMADSVNNEETLQDPIKTHRRGSQAINALSSPSAGTSPWKKLNPDGYCTEAEEWEYLEGHKDLYKDVMVENQNLLDLIKMGKNNSPSHGTLVKHTLDIICLLTGEGCAVVLKTPVDNSRGRRSQRLSKRLRETQCPISVPPPTFLSLQGSKKEGVLKLTNKIIELLTGEVPIRCQDVTVYFSMEEWEYLEGHKDLYKDVMMENQPPLTSPGGQGVWNTLEADSEAEDHGITQCSPGENPDVRNMRCTLSCVDGSMDTSNPEKSSEKSHPRFYNTDKLSVPSNPEGLSSNELPAATHRGEKMFTCSEGHKCFMRKSSLVGHQKVHTGQRPLPLTKGRKSHKDRGLPFLGPECSGFTHKKSLGGHPKIHSRKKLFSCSDCEKQFIRKSRLLHHQRTHEGEGPLSCPECGKCFRVERDLSRHTLIHTSKFGKKFSQEECGKCFGRRGQLIRHLRGHTRERPFSCSECGKCFAEKDGLTLHQRCHTGERPFSCSECGKSFRQKGKVLIHQRTHTGVRPFSCALCGKCFAQKSGLTAHQKVHTGERPFSCSECGKCFTRKTVLAAHHRSHTGERPFSCSECGKCFFHKGDLVKHHRIHTGERPFSCSECGKCFGRKDELLQHQRVHSGVRGMAH</sequence>
<evidence type="ECO:0000256" key="11">
    <source>
        <dbReference type="ARBA" id="ARBA00023242"/>
    </source>
</evidence>
<comment type="function">
    <text evidence="1">May be involved in transcriptional regulation.</text>
</comment>
<dbReference type="Gene3D" id="6.10.140.140">
    <property type="match status" value="1"/>
</dbReference>
<dbReference type="FunFam" id="3.30.160.60:FF:000340">
    <property type="entry name" value="zinc finger protein 473 isoform X1"/>
    <property type="match status" value="1"/>
</dbReference>
<feature type="compositionally biased region" description="Polar residues" evidence="13">
    <location>
        <begin position="275"/>
        <end position="288"/>
    </location>
</feature>
<dbReference type="InterPro" id="IPR036236">
    <property type="entry name" value="Znf_C2H2_sf"/>
</dbReference>
<comment type="similarity">
    <text evidence="3">Belongs to the krueppel C2H2-type zinc-finger protein family.</text>
</comment>
<dbReference type="GO" id="GO:0002682">
    <property type="term" value="P:regulation of immune system process"/>
    <property type="evidence" value="ECO:0007669"/>
    <property type="project" value="TreeGrafter"/>
</dbReference>
<dbReference type="GO" id="GO:0008270">
    <property type="term" value="F:zinc ion binding"/>
    <property type="evidence" value="ECO:0007669"/>
    <property type="project" value="UniProtKB-KW"/>
</dbReference>
<feature type="domain" description="C2H2-type" evidence="14">
    <location>
        <begin position="515"/>
        <end position="542"/>
    </location>
</feature>
<dbReference type="InterPro" id="IPR013087">
    <property type="entry name" value="Znf_C2H2_type"/>
</dbReference>
<dbReference type="SUPFAM" id="SSF57667">
    <property type="entry name" value="beta-beta-alpha zinc fingers"/>
    <property type="match status" value="6"/>
</dbReference>
<evidence type="ECO:0000256" key="4">
    <source>
        <dbReference type="ARBA" id="ARBA00022723"/>
    </source>
</evidence>
<feature type="domain" description="C2H2-type" evidence="14">
    <location>
        <begin position="302"/>
        <end position="329"/>
    </location>
</feature>
<dbReference type="PANTHER" id="PTHR24399">
    <property type="entry name" value="ZINC FINGER AND BTB DOMAIN-CONTAINING"/>
    <property type="match status" value="1"/>
</dbReference>
<dbReference type="PROSITE" id="PS50157">
    <property type="entry name" value="ZINC_FINGER_C2H2_2"/>
    <property type="match status" value="10"/>
</dbReference>
<accession>A0A2G9RD09</accession>